<evidence type="ECO:0000256" key="1">
    <source>
        <dbReference type="ARBA" id="ARBA00022448"/>
    </source>
</evidence>
<dbReference type="PANTHER" id="PTHR30097:SF4">
    <property type="entry name" value="SLR6042 PROTEIN"/>
    <property type="match status" value="1"/>
</dbReference>
<organism evidence="4 5">
    <name type="scientific">Roseicella aerolata</name>
    <dbReference type="NCBI Taxonomy" id="2883479"/>
    <lineage>
        <taxon>Bacteria</taxon>
        <taxon>Pseudomonadati</taxon>
        <taxon>Pseudomonadota</taxon>
        <taxon>Alphaproteobacteria</taxon>
        <taxon>Acetobacterales</taxon>
        <taxon>Roseomonadaceae</taxon>
        <taxon>Roseicella</taxon>
    </lineage>
</organism>
<feature type="chain" id="PRO_5040972276" evidence="3">
    <location>
        <begin position="27"/>
        <end position="563"/>
    </location>
</feature>
<evidence type="ECO:0000256" key="3">
    <source>
        <dbReference type="SAM" id="SignalP"/>
    </source>
</evidence>
<evidence type="ECO:0000313" key="4">
    <source>
        <dbReference type="EMBL" id="MCB4821256.1"/>
    </source>
</evidence>
<dbReference type="AlphaFoldDB" id="A0A9X1IAI7"/>
<feature type="region of interest" description="Disordered" evidence="2">
    <location>
        <begin position="183"/>
        <end position="203"/>
    </location>
</feature>
<dbReference type="RefSeq" id="WP_226605723.1">
    <property type="nucleotide sequence ID" value="NZ_JAJAQI010000006.1"/>
</dbReference>
<dbReference type="GO" id="GO:0030313">
    <property type="term" value="C:cell envelope"/>
    <property type="evidence" value="ECO:0007669"/>
    <property type="project" value="TreeGrafter"/>
</dbReference>
<dbReference type="GO" id="GO:0015679">
    <property type="term" value="P:plasma membrane copper ion transport"/>
    <property type="evidence" value="ECO:0007669"/>
    <property type="project" value="TreeGrafter"/>
</dbReference>
<feature type="compositionally biased region" description="Pro residues" evidence="2">
    <location>
        <begin position="183"/>
        <end position="193"/>
    </location>
</feature>
<dbReference type="EMBL" id="JAJAQI010000006">
    <property type="protein sequence ID" value="MCB4821256.1"/>
    <property type="molecule type" value="Genomic_DNA"/>
</dbReference>
<proteinExistence type="predicted"/>
<gene>
    <name evidence="4" type="ORF">LHA35_05870</name>
</gene>
<evidence type="ECO:0000256" key="2">
    <source>
        <dbReference type="SAM" id="MobiDB-lite"/>
    </source>
</evidence>
<feature type="compositionally biased region" description="Low complexity" evidence="2">
    <location>
        <begin position="194"/>
        <end position="203"/>
    </location>
</feature>
<dbReference type="GO" id="GO:0060003">
    <property type="term" value="P:copper ion export"/>
    <property type="evidence" value="ECO:0007669"/>
    <property type="project" value="TreeGrafter"/>
</dbReference>
<dbReference type="SUPFAM" id="SSF111369">
    <property type="entry name" value="HlyD-like secretion proteins"/>
    <property type="match status" value="1"/>
</dbReference>
<name>A0A9X1IAI7_9PROT</name>
<keyword evidence="5" id="KW-1185">Reference proteome</keyword>
<dbReference type="Proteomes" id="UP001139311">
    <property type="component" value="Unassembled WGS sequence"/>
</dbReference>
<dbReference type="PANTHER" id="PTHR30097">
    <property type="entry name" value="CATION EFFLUX SYSTEM PROTEIN CUSB"/>
    <property type="match status" value="1"/>
</dbReference>
<evidence type="ECO:0000313" key="5">
    <source>
        <dbReference type="Proteomes" id="UP001139311"/>
    </source>
</evidence>
<feature type="signal peptide" evidence="3">
    <location>
        <begin position="1"/>
        <end position="26"/>
    </location>
</feature>
<dbReference type="InterPro" id="IPR051909">
    <property type="entry name" value="MFP_Cation_Efflux"/>
</dbReference>
<comment type="caution">
    <text evidence="4">The sequence shown here is derived from an EMBL/GenBank/DDBJ whole genome shotgun (WGS) entry which is preliminary data.</text>
</comment>
<keyword evidence="3" id="KW-0732">Signal</keyword>
<reference evidence="4" key="1">
    <citation type="submission" date="2021-10" db="EMBL/GenBank/DDBJ databases">
        <title>Roseicella aerolatum sp. nov., isolated from aerosols of e-waste dismantling site.</title>
        <authorList>
            <person name="Qin T."/>
        </authorList>
    </citation>
    <scope>NUCLEOTIDE SEQUENCE</scope>
    <source>
        <strain evidence="4">GB24</strain>
    </source>
</reference>
<dbReference type="Gene3D" id="2.40.50.100">
    <property type="match status" value="1"/>
</dbReference>
<protein>
    <submittedName>
        <fullName evidence="4">Efflux RND transporter periplasmic adaptor subunit</fullName>
    </submittedName>
</protein>
<dbReference type="Gene3D" id="2.40.420.20">
    <property type="match status" value="1"/>
</dbReference>
<sequence>MTATRRCLLLGAAALPLAARRAAAHAGHDHGEEDAAAPASAAPRVTASSEAFELVGLLGPDGALTLWLDRFADNAPVDGATILVGLDGQEIGEARRVAEAVYALRHEALARPGTHDLTFTVTAGGEMDLLAGTLAVPEPTAPAAAPHGLLETVREQPVLLGIGAGLLALGALLGRLAAPRPLPPMAEPEPAPARAPGAGEAPPLRRAAGPLRCLALLVLLAPGLALAQGMEAPRRLPDGSVFVPKPSQRLLGIRTVIAETGEATPTTRLVGRVVPDPNATGRVQPSQAGRIEPGEAGLPALGQRVEQGQVLAWVAPIYSAAERGQLQQGAAELDAQITIAEARVARLARLQGSVADREIQDARTELQGLRQRRAALNPVIAGREALRAPVAGVVSAVAAAVGQVVDARETVFEVVDPARLWVEAVAFDPATAFGPIAGATATGPAGERLALDFVGRGLALRQQAVPLNFRIAAPPAGLAVGAPVTVTVEAGARRVQGIVLPAAALVRPAEGAPVVFEHAAPERFIPRQVRTEPLDASRVLVAAGLEPGARVVVQAAGLVAQVR</sequence>
<accession>A0A9X1IAI7</accession>
<keyword evidence="1" id="KW-0813">Transport</keyword>